<reference evidence="3 4" key="1">
    <citation type="submission" date="2019-04" db="EMBL/GenBank/DDBJ databases">
        <title>Draft genome sequence of Robertkochia marina CC-AMO-30D.</title>
        <authorList>
            <person name="Hameed A."/>
            <person name="Lin S.-Y."/>
            <person name="Shahina M."/>
            <person name="Lai W.-A."/>
            <person name="Young C.-C."/>
        </authorList>
    </citation>
    <scope>NUCLEOTIDE SEQUENCE [LARGE SCALE GENOMIC DNA]</scope>
    <source>
        <strain evidence="3 4">CC-AMO-30D</strain>
    </source>
</reference>
<keyword evidence="2" id="KW-0812">Transmembrane</keyword>
<dbReference type="EMBL" id="SSMC01000001">
    <property type="protein sequence ID" value="THD69869.1"/>
    <property type="molecule type" value="Genomic_DNA"/>
</dbReference>
<feature type="transmembrane region" description="Helical" evidence="2">
    <location>
        <begin position="12"/>
        <end position="35"/>
    </location>
</feature>
<name>A0A4S3M571_9FLAO</name>
<accession>A0A4S3M571</accession>
<comment type="caution">
    <text evidence="3">The sequence shown here is derived from an EMBL/GenBank/DDBJ whole genome shotgun (WGS) entry which is preliminary data.</text>
</comment>
<feature type="region of interest" description="Disordered" evidence="1">
    <location>
        <begin position="53"/>
        <end position="104"/>
    </location>
</feature>
<dbReference type="Proteomes" id="UP000305939">
    <property type="component" value="Unassembled WGS sequence"/>
</dbReference>
<feature type="compositionally biased region" description="Acidic residues" evidence="1">
    <location>
        <begin position="90"/>
        <end position="104"/>
    </location>
</feature>
<proteinExistence type="predicted"/>
<gene>
    <name evidence="3" type="ORF">E7Z59_05950</name>
</gene>
<feature type="region of interest" description="Disordered" evidence="1">
    <location>
        <begin position="114"/>
        <end position="133"/>
    </location>
</feature>
<evidence type="ECO:0000256" key="2">
    <source>
        <dbReference type="SAM" id="Phobius"/>
    </source>
</evidence>
<feature type="compositionally biased region" description="Basic and acidic residues" evidence="1">
    <location>
        <begin position="58"/>
        <end position="69"/>
    </location>
</feature>
<keyword evidence="2" id="KW-0472">Membrane</keyword>
<evidence type="ECO:0000313" key="3">
    <source>
        <dbReference type="EMBL" id="THD69869.1"/>
    </source>
</evidence>
<evidence type="ECO:0000313" key="4">
    <source>
        <dbReference type="Proteomes" id="UP000305939"/>
    </source>
</evidence>
<feature type="region of interest" description="Disordered" evidence="1">
    <location>
        <begin position="141"/>
        <end position="209"/>
    </location>
</feature>
<feature type="compositionally biased region" description="Basic and acidic residues" evidence="1">
    <location>
        <begin position="141"/>
        <end position="167"/>
    </location>
</feature>
<organism evidence="3 4">
    <name type="scientific">Robertkochia marina</name>
    <dbReference type="NCBI Taxonomy" id="1227945"/>
    <lineage>
        <taxon>Bacteria</taxon>
        <taxon>Pseudomonadati</taxon>
        <taxon>Bacteroidota</taxon>
        <taxon>Flavobacteriia</taxon>
        <taxon>Flavobacteriales</taxon>
        <taxon>Flavobacteriaceae</taxon>
        <taxon>Robertkochia</taxon>
    </lineage>
</organism>
<keyword evidence="2" id="KW-1133">Transmembrane helix</keyword>
<keyword evidence="4" id="KW-1185">Reference proteome</keyword>
<dbReference type="OrthoDB" id="676306at2"/>
<sequence length="306" mass="33644">MSLFDTRHKRKSFTLTTILLSGIILLMFYVGLSYLDPPIESGISVNFGYTDVGSGKVQPKEPIRSKPEPIPEPEPVQEQAEEVPAPAEPEPAEASEEEVVTQDNEEAIAMRKAEEERKRKLDAERKERERQEQIERDRIAEEQRKEAERKAEQERIRQEQEAKKRQLDQLMGGLNNSEGTATGGEGNDNSPGDKGQLNGDPYASSYFGSPGSGSGGVGYGLNGRSLVTGQKYVQDCNETGRVVVKIEVDRSGRVINAVPGVRGSTNTAACLTEAAEKTARSYRWNSDANAPSRQVGFVVVNFKLGE</sequence>
<dbReference type="AlphaFoldDB" id="A0A4S3M571"/>
<dbReference type="RefSeq" id="WP_136335360.1">
    <property type="nucleotide sequence ID" value="NZ_QXMP01000002.1"/>
</dbReference>
<feature type="compositionally biased region" description="Low complexity" evidence="1">
    <location>
        <begin position="76"/>
        <end position="85"/>
    </location>
</feature>
<evidence type="ECO:0000256" key="1">
    <source>
        <dbReference type="SAM" id="MobiDB-lite"/>
    </source>
</evidence>
<protein>
    <submittedName>
        <fullName evidence="3">Energy transducer TonB</fullName>
    </submittedName>
</protein>